<evidence type="ECO:0008006" key="5">
    <source>
        <dbReference type="Google" id="ProtNLM"/>
    </source>
</evidence>
<sequence length="369" mass="40895">MDTDQHPWPEDWEITFVHQLAAGLIEYADLCRVGEPIRLPYPSNLQRALDRLTLMCQVQGVTPPGSVMDLLRWARRPLADWPIGLDVPRLDVDEALLAFGYPSVACEELGRLRGDVEGELRENALIGDVMDVCRANDREDAYVAFRELLIRRPAMSELDLAEQLHRPELALLSAQLRAAYREAPPEALLGGVAQVCGGCGNLRTPAEDMPQRMCVDPACPDPGKPWTELPAVEGVLWIGRELRTFIAAPGRAELRIADSLRAAGVPIELWPRFDACDLAVFSTDVWAVDVKAWASPTRLAARLAARPFHPPSDASRAFIVIADEQCRARPGYLRQLVRALPSLGPGGRVTAMSEREFSGEVKRRLKEES</sequence>
<feature type="domain" description="pPIWI-RE three-gene island" evidence="2">
    <location>
        <begin position="17"/>
        <end position="155"/>
    </location>
</feature>
<dbReference type="InterPro" id="IPR040828">
    <property type="entry name" value="pPIWI_RE_REase"/>
</dbReference>
<protein>
    <recommendedName>
        <fullName evidence="5">REase associating with pPIWI RE domain-containing protein</fullName>
    </recommendedName>
</protein>
<dbReference type="Pfam" id="PF18156">
    <property type="entry name" value="pPIWI_RE_Y"/>
    <property type="match status" value="1"/>
</dbReference>
<dbReference type="InterPro" id="IPR041191">
    <property type="entry name" value="pPIWI_RE_Y"/>
</dbReference>
<dbReference type="RefSeq" id="WP_345120062.1">
    <property type="nucleotide sequence ID" value="NZ_BAABAT010000001.1"/>
</dbReference>
<organism evidence="3 4">
    <name type="scientific">Dactylosporangium darangshiense</name>
    <dbReference type="NCBI Taxonomy" id="579108"/>
    <lineage>
        <taxon>Bacteria</taxon>
        <taxon>Bacillati</taxon>
        <taxon>Actinomycetota</taxon>
        <taxon>Actinomycetes</taxon>
        <taxon>Micromonosporales</taxon>
        <taxon>Micromonosporaceae</taxon>
        <taxon>Dactylosporangium</taxon>
    </lineage>
</organism>
<keyword evidence="4" id="KW-1185">Reference proteome</keyword>
<evidence type="ECO:0000259" key="1">
    <source>
        <dbReference type="Pfam" id="PF18154"/>
    </source>
</evidence>
<accession>A0ABP8CTV5</accession>
<dbReference type="Pfam" id="PF18154">
    <property type="entry name" value="pPIWI_RE_REase"/>
    <property type="match status" value="1"/>
</dbReference>
<feature type="domain" description="REase associating with pPIWI RE" evidence="1">
    <location>
        <begin position="250"/>
        <end position="368"/>
    </location>
</feature>
<evidence type="ECO:0000259" key="2">
    <source>
        <dbReference type="Pfam" id="PF18156"/>
    </source>
</evidence>
<dbReference type="Proteomes" id="UP001500620">
    <property type="component" value="Unassembled WGS sequence"/>
</dbReference>
<comment type="caution">
    <text evidence="3">The sequence shown here is derived from an EMBL/GenBank/DDBJ whole genome shotgun (WGS) entry which is preliminary data.</text>
</comment>
<gene>
    <name evidence="3" type="ORF">GCM10022255_001530</name>
</gene>
<proteinExistence type="predicted"/>
<evidence type="ECO:0000313" key="3">
    <source>
        <dbReference type="EMBL" id="GAA4243247.1"/>
    </source>
</evidence>
<name>A0ABP8CTV5_9ACTN</name>
<reference evidence="4" key="1">
    <citation type="journal article" date="2019" name="Int. J. Syst. Evol. Microbiol.">
        <title>The Global Catalogue of Microorganisms (GCM) 10K type strain sequencing project: providing services to taxonomists for standard genome sequencing and annotation.</title>
        <authorList>
            <consortium name="The Broad Institute Genomics Platform"/>
            <consortium name="The Broad Institute Genome Sequencing Center for Infectious Disease"/>
            <person name="Wu L."/>
            <person name="Ma J."/>
        </authorList>
    </citation>
    <scope>NUCLEOTIDE SEQUENCE [LARGE SCALE GENOMIC DNA]</scope>
    <source>
        <strain evidence="4">JCM 17441</strain>
    </source>
</reference>
<dbReference type="EMBL" id="BAABAT010000001">
    <property type="protein sequence ID" value="GAA4243247.1"/>
    <property type="molecule type" value="Genomic_DNA"/>
</dbReference>
<evidence type="ECO:0000313" key="4">
    <source>
        <dbReference type="Proteomes" id="UP001500620"/>
    </source>
</evidence>